<evidence type="ECO:0000313" key="1">
    <source>
        <dbReference type="EMBL" id="TRM57621.1"/>
    </source>
</evidence>
<gene>
    <name evidence="1" type="ORF">BD626DRAFT_514006</name>
</gene>
<dbReference type="EMBL" id="VDMD01000044">
    <property type="protein sequence ID" value="TRM57621.1"/>
    <property type="molecule type" value="Genomic_DNA"/>
</dbReference>
<organism evidence="1 2">
    <name type="scientific">Schizophyllum amplum</name>
    <dbReference type="NCBI Taxonomy" id="97359"/>
    <lineage>
        <taxon>Eukaryota</taxon>
        <taxon>Fungi</taxon>
        <taxon>Dikarya</taxon>
        <taxon>Basidiomycota</taxon>
        <taxon>Agaricomycotina</taxon>
        <taxon>Agaricomycetes</taxon>
        <taxon>Agaricomycetidae</taxon>
        <taxon>Agaricales</taxon>
        <taxon>Schizophyllaceae</taxon>
        <taxon>Schizophyllum</taxon>
    </lineage>
</organism>
<comment type="caution">
    <text evidence="1">The sequence shown here is derived from an EMBL/GenBank/DDBJ whole genome shotgun (WGS) entry which is preliminary data.</text>
</comment>
<proteinExistence type="predicted"/>
<reference evidence="1 2" key="1">
    <citation type="journal article" date="2019" name="New Phytol.">
        <title>Comparative genomics reveals unique wood-decay strategies and fruiting body development in the Schizophyllaceae.</title>
        <authorList>
            <person name="Almasi E."/>
            <person name="Sahu N."/>
            <person name="Krizsan K."/>
            <person name="Balint B."/>
            <person name="Kovacs G.M."/>
            <person name="Kiss B."/>
            <person name="Cseklye J."/>
            <person name="Drula E."/>
            <person name="Henrissat B."/>
            <person name="Nagy I."/>
            <person name="Chovatia M."/>
            <person name="Adam C."/>
            <person name="LaButti K."/>
            <person name="Lipzen A."/>
            <person name="Riley R."/>
            <person name="Grigoriev I.V."/>
            <person name="Nagy L.G."/>
        </authorList>
    </citation>
    <scope>NUCLEOTIDE SEQUENCE [LARGE SCALE GENOMIC DNA]</scope>
    <source>
        <strain evidence="1 2">NL-1724</strain>
    </source>
</reference>
<sequence>MPSTSIRRKFLASYPPLQGEGPLPPHVLTRQLSQDLSSCLQPSNIPSYPFDRSAAAAVSEAIDGLWIYARLAYHYAQGTAWFQDLIVSLLSSTWKWIEFISPRSGTIADMDDEDEWWPDIYATALPCRLSSNGCLEVTPGSRAATMAIYILPLVAAHFPRAMKFLAAQPDFSDVVLSMLHHTLQPSIASVKGYHRYVMIVGYLLIPDDNRLYKRFREDFLRSDERHHPGRALRMILERMEWAYYGEYVTEAEESKQVDTYIRMFSTDDTLLGDDEMMTNLKAAGMPVSLARILRRATARTDMVKNHSHRRSILGIWFKTLDVLLNLHPAPSLSLSDVTAALRHGLLTALYLALCTAADTRDDEEAITNFRRNAANIAGRCLTTGLVWPKVLRAFDTAFYREQLDEATNGCNPPEWEALISRYQFYTRTRQTYNANLVKIFERCGNTEVHGRFSRFSWVSDKLPSVRSLSLTQDSGYARAPRFPTVPEHARKRTGALATIKTAQLSSMHLPSRQPTP</sequence>
<dbReference type="Proteomes" id="UP000320762">
    <property type="component" value="Unassembled WGS sequence"/>
</dbReference>
<protein>
    <submittedName>
        <fullName evidence="1">Uncharacterized protein</fullName>
    </submittedName>
</protein>
<dbReference type="AlphaFoldDB" id="A0A550BYI6"/>
<evidence type="ECO:0000313" key="2">
    <source>
        <dbReference type="Proteomes" id="UP000320762"/>
    </source>
</evidence>
<name>A0A550BYI6_9AGAR</name>
<accession>A0A550BYI6</accession>
<keyword evidence="2" id="KW-1185">Reference proteome</keyword>